<dbReference type="SMART" id="SM00382">
    <property type="entry name" value="AAA"/>
    <property type="match status" value="1"/>
</dbReference>
<evidence type="ECO:0000313" key="9">
    <source>
        <dbReference type="EMBL" id="KTF03684.1"/>
    </source>
</evidence>
<comment type="similarity">
    <text evidence="2">Belongs to the ABC transporter superfamily.</text>
</comment>
<reference evidence="9 10" key="1">
    <citation type="submission" date="2015-11" db="EMBL/GenBank/DDBJ databases">
        <title>Draft Genome Sequence of the Type Strain Trueperella bernardiae LCDC 89-0504T, Isolated from Blood Culture.</title>
        <authorList>
            <person name="Bernier A.-M."/>
            <person name="Bernard K."/>
        </authorList>
    </citation>
    <scope>NUCLEOTIDE SEQUENCE [LARGE SCALE GENOMIC DNA]</scope>
    <source>
        <strain evidence="9 10">LCDC 89-0504</strain>
    </source>
</reference>
<dbReference type="InterPro" id="IPR003439">
    <property type="entry name" value="ABC_transporter-like_ATP-bd"/>
</dbReference>
<dbReference type="Gene3D" id="3.40.50.300">
    <property type="entry name" value="P-loop containing nucleotide triphosphate hydrolases"/>
    <property type="match status" value="1"/>
</dbReference>
<comment type="caution">
    <text evidence="9">The sequence shown here is derived from an EMBL/GenBank/DDBJ whole genome shotgun (WGS) entry which is preliminary data.</text>
</comment>
<dbReference type="GO" id="GO:0005886">
    <property type="term" value="C:plasma membrane"/>
    <property type="evidence" value="ECO:0007669"/>
    <property type="project" value="UniProtKB-SubCell"/>
</dbReference>
<dbReference type="STRING" id="59561.AQZ59_01472"/>
<organism evidence="9 10">
    <name type="scientific">Trueperella bernardiae</name>
    <dbReference type="NCBI Taxonomy" id="59561"/>
    <lineage>
        <taxon>Bacteria</taxon>
        <taxon>Bacillati</taxon>
        <taxon>Actinomycetota</taxon>
        <taxon>Actinomycetes</taxon>
        <taxon>Actinomycetales</taxon>
        <taxon>Actinomycetaceae</taxon>
        <taxon>Trueperella</taxon>
    </lineage>
</organism>
<evidence type="ECO:0000256" key="4">
    <source>
        <dbReference type="ARBA" id="ARBA00022741"/>
    </source>
</evidence>
<dbReference type="SUPFAM" id="SSF52540">
    <property type="entry name" value="P-loop containing nucleoside triphosphate hydrolases"/>
    <property type="match status" value="1"/>
</dbReference>
<evidence type="ECO:0000256" key="2">
    <source>
        <dbReference type="ARBA" id="ARBA00005417"/>
    </source>
</evidence>
<dbReference type="OrthoDB" id="9804819at2"/>
<dbReference type="PROSITE" id="PS50893">
    <property type="entry name" value="ABC_TRANSPORTER_2"/>
    <property type="match status" value="1"/>
</dbReference>
<dbReference type="InterPro" id="IPR027417">
    <property type="entry name" value="P-loop_NTPase"/>
</dbReference>
<evidence type="ECO:0000256" key="6">
    <source>
        <dbReference type="ARBA" id="ARBA00023251"/>
    </source>
</evidence>
<dbReference type="InterPro" id="IPR025302">
    <property type="entry name" value="DrrA1/2-like_C"/>
</dbReference>
<dbReference type="AlphaFoldDB" id="A0A0W1KI48"/>
<protein>
    <submittedName>
        <fullName evidence="9">Putative ABC transporter ATP-binding protein YbhF</fullName>
    </submittedName>
</protein>
<accession>A0A0W1KI48</accession>
<dbReference type="Proteomes" id="UP000054404">
    <property type="component" value="Unassembled WGS sequence"/>
</dbReference>
<dbReference type="GO" id="GO:0046677">
    <property type="term" value="P:response to antibiotic"/>
    <property type="evidence" value="ECO:0007669"/>
    <property type="project" value="UniProtKB-KW"/>
</dbReference>
<feature type="domain" description="ABC transporter" evidence="8">
    <location>
        <begin position="3"/>
        <end position="230"/>
    </location>
</feature>
<dbReference type="InterPro" id="IPR003593">
    <property type="entry name" value="AAA+_ATPase"/>
</dbReference>
<dbReference type="PROSITE" id="PS00211">
    <property type="entry name" value="ABC_TRANSPORTER_1"/>
    <property type="match status" value="1"/>
</dbReference>
<feature type="region of interest" description="Disordered" evidence="7">
    <location>
        <begin position="300"/>
        <end position="319"/>
    </location>
</feature>
<evidence type="ECO:0000256" key="7">
    <source>
        <dbReference type="SAM" id="MobiDB-lite"/>
    </source>
</evidence>
<dbReference type="PANTHER" id="PTHR42711">
    <property type="entry name" value="ABC TRANSPORTER ATP-BINDING PROTEIN"/>
    <property type="match status" value="1"/>
</dbReference>
<evidence type="ECO:0000256" key="3">
    <source>
        <dbReference type="ARBA" id="ARBA00022448"/>
    </source>
</evidence>
<gene>
    <name evidence="9" type="primary">ybhF_2</name>
    <name evidence="9" type="ORF">AQZ59_01472</name>
</gene>
<sequence length="319" mass="34570">MSLDIHQLYKRFGKTQALDGMNFTVHPGELYGFVGSNGAGKTTTMRIALGVLSTDSGEVSRDGKPLTFEDRQHFGYMPEERGLYPKMKVGEQLIYFARLHGLSESEARTAMEYWTERLGVHMRRGDEVQALSLGNQQRVQLAAALVHNPEVLVLDEPFSGLDPLAVADMSTVLREKAEAGATVVFSSHQLDLVERLCDRVGIASLGKIAAEGTIDELRSSGSDTLLELEVPDATATAGAIRGLGLTPEVERNHVRVRLTGAVTDQQVLQAAMGAGAVHGFTHVRPTLTDLFGNIVQVPEPQPEETKPKKGLLGLFGGKK</sequence>
<evidence type="ECO:0000313" key="10">
    <source>
        <dbReference type="Proteomes" id="UP000054404"/>
    </source>
</evidence>
<keyword evidence="4" id="KW-0547">Nucleotide-binding</keyword>
<keyword evidence="3" id="KW-0813">Transport</keyword>
<dbReference type="PATRIC" id="fig|59561.3.peg.1465"/>
<comment type="subcellular location">
    <subcellularLocation>
        <location evidence="1">Cell membrane</location>
        <topology evidence="1">Peripheral membrane protein</topology>
    </subcellularLocation>
</comment>
<proteinExistence type="inferred from homology"/>
<dbReference type="RefSeq" id="WP_062613999.1">
    <property type="nucleotide sequence ID" value="NZ_LNIZ01000007.1"/>
</dbReference>
<evidence type="ECO:0000256" key="5">
    <source>
        <dbReference type="ARBA" id="ARBA00022840"/>
    </source>
</evidence>
<name>A0A0W1KI48_9ACTO</name>
<keyword evidence="5 9" id="KW-0067">ATP-binding</keyword>
<dbReference type="Pfam" id="PF00005">
    <property type="entry name" value="ABC_tran"/>
    <property type="match status" value="1"/>
</dbReference>
<dbReference type="InterPro" id="IPR050763">
    <property type="entry name" value="ABC_transporter_ATP-binding"/>
</dbReference>
<dbReference type="Pfam" id="PF13732">
    <property type="entry name" value="DrrA1-3_C"/>
    <property type="match status" value="1"/>
</dbReference>
<evidence type="ECO:0000259" key="8">
    <source>
        <dbReference type="PROSITE" id="PS50893"/>
    </source>
</evidence>
<dbReference type="EMBL" id="LNIZ01000007">
    <property type="protein sequence ID" value="KTF03684.1"/>
    <property type="molecule type" value="Genomic_DNA"/>
</dbReference>
<dbReference type="GO" id="GO:0005524">
    <property type="term" value="F:ATP binding"/>
    <property type="evidence" value="ECO:0007669"/>
    <property type="project" value="UniProtKB-KW"/>
</dbReference>
<dbReference type="InterPro" id="IPR017871">
    <property type="entry name" value="ABC_transporter-like_CS"/>
</dbReference>
<evidence type="ECO:0000256" key="1">
    <source>
        <dbReference type="ARBA" id="ARBA00004202"/>
    </source>
</evidence>
<keyword evidence="10" id="KW-1185">Reference proteome</keyword>
<dbReference type="GO" id="GO:0016887">
    <property type="term" value="F:ATP hydrolysis activity"/>
    <property type="evidence" value="ECO:0007669"/>
    <property type="project" value="InterPro"/>
</dbReference>
<keyword evidence="6" id="KW-0046">Antibiotic resistance</keyword>
<dbReference type="PANTHER" id="PTHR42711:SF5">
    <property type="entry name" value="ABC TRANSPORTER ATP-BINDING PROTEIN NATA"/>
    <property type="match status" value="1"/>
</dbReference>